<organism evidence="8 9">
    <name type="scientific">Sphingobacterium multivorum</name>
    <dbReference type="NCBI Taxonomy" id="28454"/>
    <lineage>
        <taxon>Bacteria</taxon>
        <taxon>Pseudomonadati</taxon>
        <taxon>Bacteroidota</taxon>
        <taxon>Sphingobacteriia</taxon>
        <taxon>Sphingobacteriales</taxon>
        <taxon>Sphingobacteriaceae</taxon>
        <taxon>Sphingobacterium</taxon>
    </lineage>
</organism>
<keyword evidence="2" id="KW-1003">Cell membrane</keyword>
<evidence type="ECO:0000256" key="4">
    <source>
        <dbReference type="ARBA" id="ARBA00022989"/>
    </source>
</evidence>
<keyword evidence="8" id="KW-0418">Kinase</keyword>
<reference evidence="8 9" key="1">
    <citation type="submission" date="2018-06" db="EMBL/GenBank/DDBJ databases">
        <authorList>
            <consortium name="Pathogen Informatics"/>
            <person name="Doyle S."/>
        </authorList>
    </citation>
    <scope>NUCLEOTIDE SEQUENCE [LARGE SCALE GENOMIC DNA]</scope>
    <source>
        <strain evidence="8 9">NCTC11343</strain>
    </source>
</reference>
<dbReference type="GO" id="GO:0016301">
    <property type="term" value="F:kinase activity"/>
    <property type="evidence" value="ECO:0007669"/>
    <property type="project" value="UniProtKB-KW"/>
</dbReference>
<dbReference type="Pfam" id="PF02706">
    <property type="entry name" value="Wzz"/>
    <property type="match status" value="1"/>
</dbReference>
<dbReference type="InterPro" id="IPR003856">
    <property type="entry name" value="LPS_length_determ_N"/>
</dbReference>
<dbReference type="EC" id="2.7.10.-" evidence="8"/>
<feature type="domain" description="Polysaccharide chain length determinant N-terminal" evidence="7">
    <location>
        <begin position="23"/>
        <end position="113"/>
    </location>
</feature>
<keyword evidence="4 6" id="KW-1133">Transmembrane helix</keyword>
<comment type="subcellular location">
    <subcellularLocation>
        <location evidence="1">Cell membrane</location>
        <topology evidence="1">Multi-pass membrane protein</topology>
    </subcellularLocation>
</comment>
<evidence type="ECO:0000256" key="1">
    <source>
        <dbReference type="ARBA" id="ARBA00004651"/>
    </source>
</evidence>
<evidence type="ECO:0000256" key="3">
    <source>
        <dbReference type="ARBA" id="ARBA00022692"/>
    </source>
</evidence>
<evidence type="ECO:0000313" key="9">
    <source>
        <dbReference type="Proteomes" id="UP000251241"/>
    </source>
</evidence>
<keyword evidence="8" id="KW-0808">Transferase</keyword>
<evidence type="ECO:0000256" key="2">
    <source>
        <dbReference type="ARBA" id="ARBA00022475"/>
    </source>
</evidence>
<dbReference type="RefSeq" id="WP_112375313.1">
    <property type="nucleotide sequence ID" value="NZ_UAUU01000009.1"/>
</dbReference>
<dbReference type="GO" id="GO:0005886">
    <property type="term" value="C:plasma membrane"/>
    <property type="evidence" value="ECO:0007669"/>
    <property type="project" value="UniProtKB-SubCell"/>
</dbReference>
<evidence type="ECO:0000313" key="8">
    <source>
        <dbReference type="EMBL" id="SPZ88456.1"/>
    </source>
</evidence>
<sequence length="225" mass="25609">MSKKNIDWEEEFDFETEKSDNKDLLRFFGRLMANWYWFALCGFLGLLSAFFYLRYSIPNYKVHAKLLVSDDKKGGGMFSSSALGDLSSLMGTKNSVDNEVEVLKTADLMREMVLSEKAYLRYFKAGRVHNVPVGNAPYTLELLSEVDSVSEPYSFKIHPLNANELELSNSDTSFRVRMGQTFSLAPQCKLKAVANPAFDQSREDDYGFVLSPVRDVVDDLAKPFW</sequence>
<evidence type="ECO:0000259" key="7">
    <source>
        <dbReference type="Pfam" id="PF02706"/>
    </source>
</evidence>
<dbReference type="EMBL" id="UAUU01000009">
    <property type="protein sequence ID" value="SPZ88456.1"/>
    <property type="molecule type" value="Genomic_DNA"/>
</dbReference>
<gene>
    <name evidence="8" type="primary">ptk_2</name>
    <name evidence="8" type="ORF">NCTC11343_03496</name>
</gene>
<feature type="transmembrane region" description="Helical" evidence="6">
    <location>
        <begin position="35"/>
        <end position="53"/>
    </location>
</feature>
<protein>
    <submittedName>
        <fullName evidence="8">Tyrosine-protein kinase ptk</fullName>
        <ecNumber evidence="8">2.7.10.-</ecNumber>
    </submittedName>
</protein>
<proteinExistence type="predicted"/>
<dbReference type="AlphaFoldDB" id="A0A2X2J967"/>
<dbReference type="Proteomes" id="UP000251241">
    <property type="component" value="Unassembled WGS sequence"/>
</dbReference>
<accession>A0A2X2J967</accession>
<keyword evidence="5 6" id="KW-0472">Membrane</keyword>
<evidence type="ECO:0000256" key="6">
    <source>
        <dbReference type="SAM" id="Phobius"/>
    </source>
</evidence>
<keyword evidence="3 6" id="KW-0812">Transmembrane</keyword>
<evidence type="ECO:0000256" key="5">
    <source>
        <dbReference type="ARBA" id="ARBA00023136"/>
    </source>
</evidence>
<name>A0A2X2J967_SPHMU</name>